<evidence type="ECO:0000313" key="2">
    <source>
        <dbReference type="EMBL" id="ELY42439.1"/>
    </source>
</evidence>
<evidence type="ECO:0000256" key="1">
    <source>
        <dbReference type="SAM" id="MobiDB-lite"/>
    </source>
</evidence>
<dbReference type="Proteomes" id="UP000011661">
    <property type="component" value="Unassembled WGS sequence"/>
</dbReference>
<feature type="compositionally biased region" description="Basic and acidic residues" evidence="1">
    <location>
        <begin position="1"/>
        <end position="17"/>
    </location>
</feature>
<feature type="region of interest" description="Disordered" evidence="1">
    <location>
        <begin position="1"/>
        <end position="21"/>
    </location>
</feature>
<organism evidence="2 3">
    <name type="scientific">Natronorubrum sulfidifaciens JCM 14089</name>
    <dbReference type="NCBI Taxonomy" id="1230460"/>
    <lineage>
        <taxon>Archaea</taxon>
        <taxon>Methanobacteriati</taxon>
        <taxon>Methanobacteriota</taxon>
        <taxon>Stenosarchaea group</taxon>
        <taxon>Halobacteria</taxon>
        <taxon>Halobacteriales</taxon>
        <taxon>Natrialbaceae</taxon>
        <taxon>Natronorubrum</taxon>
    </lineage>
</organism>
<sequence length="114" mass="12702">MAETSQLERVETDERANPQRQWELFVRETEAESLTHVGSVAAANATTAHEHASRLFGEYAVDLWLCPADEVERYSARSLTAETDDSDERHEGSSDSKPSRFTGETCHTQGVTDT</sequence>
<dbReference type="eggNOG" id="arCOG06266">
    <property type="taxonomic scope" value="Archaea"/>
</dbReference>
<feature type="compositionally biased region" description="Polar residues" evidence="1">
    <location>
        <begin position="105"/>
        <end position="114"/>
    </location>
</feature>
<dbReference type="Pfam" id="PF06243">
    <property type="entry name" value="PaaB"/>
    <property type="match status" value="1"/>
</dbReference>
<dbReference type="OrthoDB" id="168567at2157"/>
<dbReference type="Gene3D" id="3.10.20.520">
    <property type="entry name" value="Phenylacetic acid degradation B"/>
    <property type="match status" value="1"/>
</dbReference>
<feature type="compositionally biased region" description="Basic and acidic residues" evidence="1">
    <location>
        <begin position="87"/>
        <end position="98"/>
    </location>
</feature>
<gene>
    <name evidence="2" type="ORF">C495_15582</name>
</gene>
<dbReference type="NCBIfam" id="TIGR04031">
    <property type="entry name" value="Htur_1727_fam"/>
    <property type="match status" value="1"/>
</dbReference>
<comment type="caution">
    <text evidence="2">The sequence shown here is derived from an EMBL/GenBank/DDBJ whole genome shotgun (WGS) entry which is preliminary data.</text>
</comment>
<dbReference type="RefSeq" id="WP_008164515.1">
    <property type="nucleotide sequence ID" value="NZ_AOHX01000046.1"/>
</dbReference>
<reference evidence="2 3" key="1">
    <citation type="journal article" date="2014" name="PLoS Genet.">
        <title>Phylogenetically driven sequencing of extremely halophilic archaea reveals strategies for static and dynamic osmo-response.</title>
        <authorList>
            <person name="Becker E.A."/>
            <person name="Seitzer P.M."/>
            <person name="Tritt A."/>
            <person name="Larsen D."/>
            <person name="Krusor M."/>
            <person name="Yao A.I."/>
            <person name="Wu D."/>
            <person name="Madern D."/>
            <person name="Eisen J.A."/>
            <person name="Darling A.E."/>
            <person name="Facciotti M.T."/>
        </authorList>
    </citation>
    <scope>NUCLEOTIDE SEQUENCE [LARGE SCALE GENOMIC DNA]</scope>
    <source>
        <strain evidence="2 3">JCM 14089</strain>
    </source>
</reference>
<feature type="region of interest" description="Disordered" evidence="1">
    <location>
        <begin position="77"/>
        <end position="114"/>
    </location>
</feature>
<dbReference type="InterPro" id="IPR038693">
    <property type="entry name" value="PaaB_sf"/>
</dbReference>
<evidence type="ECO:0008006" key="4">
    <source>
        <dbReference type="Google" id="ProtNLM"/>
    </source>
</evidence>
<dbReference type="PATRIC" id="fig|1230460.4.peg.3169"/>
<keyword evidence="3" id="KW-1185">Reference proteome</keyword>
<protein>
    <recommendedName>
        <fullName evidence="4">Phenylacetic acid degradation B</fullName>
    </recommendedName>
</protein>
<dbReference type="InterPro" id="IPR023976">
    <property type="entry name" value="CHP04031_Htur1727"/>
</dbReference>
<name>L9VZ35_9EURY</name>
<dbReference type="AlphaFoldDB" id="L9VZ35"/>
<evidence type="ECO:0000313" key="3">
    <source>
        <dbReference type="Proteomes" id="UP000011661"/>
    </source>
</evidence>
<accession>L9VZ35</accession>
<dbReference type="InterPro" id="IPR009359">
    <property type="entry name" value="PaaB"/>
</dbReference>
<dbReference type="EMBL" id="AOHX01000046">
    <property type="protein sequence ID" value="ELY42439.1"/>
    <property type="molecule type" value="Genomic_DNA"/>
</dbReference>
<proteinExistence type="predicted"/>
<dbReference type="STRING" id="1230460.C495_15582"/>